<dbReference type="Gene3D" id="3.60.15.10">
    <property type="entry name" value="Ribonuclease Z/Hydroxyacylglutathione hydrolase-like"/>
    <property type="match status" value="1"/>
</dbReference>
<accession>A0A4Q1DEV9</accession>
<comment type="caution">
    <text evidence="2">The sequence shown here is derived from an EMBL/GenBank/DDBJ whole genome shotgun (WGS) entry which is preliminary data.</text>
</comment>
<feature type="region of interest" description="Disordered" evidence="1">
    <location>
        <begin position="322"/>
        <end position="379"/>
    </location>
</feature>
<proteinExistence type="predicted"/>
<keyword evidence="2" id="KW-0378">Hydrolase</keyword>
<evidence type="ECO:0000256" key="1">
    <source>
        <dbReference type="SAM" id="MobiDB-lite"/>
    </source>
</evidence>
<dbReference type="EMBL" id="SDHZ01000001">
    <property type="protein sequence ID" value="RXK87223.1"/>
    <property type="molecule type" value="Genomic_DNA"/>
</dbReference>
<dbReference type="InterPro" id="IPR026360">
    <property type="entry name" value="Xnuc_lig_assoc"/>
</dbReference>
<gene>
    <name evidence="2" type="ORF">ESB13_10710</name>
</gene>
<evidence type="ECO:0000313" key="3">
    <source>
        <dbReference type="Proteomes" id="UP000290545"/>
    </source>
</evidence>
<dbReference type="PANTHER" id="PTHR11203">
    <property type="entry name" value="CLEAVAGE AND POLYADENYLATION SPECIFICITY FACTOR FAMILY MEMBER"/>
    <property type="match status" value="1"/>
</dbReference>
<dbReference type="NCBIfam" id="TIGR04122">
    <property type="entry name" value="Xnuc_lig_assoc"/>
    <property type="match status" value="1"/>
</dbReference>
<keyword evidence="2" id="KW-0540">Nuclease</keyword>
<dbReference type="GO" id="GO:0016874">
    <property type="term" value="F:ligase activity"/>
    <property type="evidence" value="ECO:0007669"/>
    <property type="project" value="UniProtKB-KW"/>
</dbReference>
<sequence>MLITFTDKGLYCAAGDFYIDPWRPVDKAVITHAHSDHARWGSKHYLCHTYSLPLLSARLGDLSFQALEWNQAISINGVKVSLHPAGHIIGASQVRVEYKGEVWVISGDYKTEDDGLSGAFVPVPCHHFVTESTFGLPIYNWQPQETIYSQIREWVMRNREQLVTSMLIGYSLGKAQRLLQAVAPLELPVYAHGAIYNMHQAILTTGIKLPAIERITPDTPRAQLKGSIVLAPPSAEGSFWMRKMSPYSIGMCSGWMQVRGNVRRRNADAGFALSDHADWNGLLYAIKATGAEKVYVTHGFQAALSRYLNEAGTWSAEVKTEYGTEDDSIDDVAAEKETIPGTEASSQETPAAKSEASTGTGEHTGNAIDEEDESNHNSL</sequence>
<organism evidence="2 3">
    <name type="scientific">Filimonas effusa</name>
    <dbReference type="NCBI Taxonomy" id="2508721"/>
    <lineage>
        <taxon>Bacteria</taxon>
        <taxon>Pseudomonadati</taxon>
        <taxon>Bacteroidota</taxon>
        <taxon>Chitinophagia</taxon>
        <taxon>Chitinophagales</taxon>
        <taxon>Chitinophagaceae</taxon>
        <taxon>Filimonas</taxon>
    </lineage>
</organism>
<reference evidence="2 3" key="1">
    <citation type="submission" date="2019-01" db="EMBL/GenBank/DDBJ databases">
        <title>Filimonas sp. strain TTM-71.</title>
        <authorList>
            <person name="Chen W.-M."/>
        </authorList>
    </citation>
    <scope>NUCLEOTIDE SEQUENCE [LARGE SCALE GENOMIC DNA]</scope>
    <source>
        <strain evidence="2 3">TTM-71</strain>
    </source>
</reference>
<dbReference type="InterPro" id="IPR050698">
    <property type="entry name" value="MBL"/>
</dbReference>
<feature type="compositionally biased region" description="Acidic residues" evidence="1">
    <location>
        <begin position="323"/>
        <end position="332"/>
    </location>
</feature>
<dbReference type="EC" id="3.1.-.-" evidence="2"/>
<feature type="compositionally biased region" description="Polar residues" evidence="1">
    <location>
        <begin position="343"/>
        <end position="363"/>
    </location>
</feature>
<name>A0A4Q1DEV9_9BACT</name>
<dbReference type="RefSeq" id="WP_129002973.1">
    <property type="nucleotide sequence ID" value="NZ_SDHZ01000001.1"/>
</dbReference>
<dbReference type="AlphaFoldDB" id="A0A4Q1DEV9"/>
<dbReference type="SUPFAM" id="SSF56281">
    <property type="entry name" value="Metallo-hydrolase/oxidoreductase"/>
    <property type="match status" value="1"/>
</dbReference>
<protein>
    <submittedName>
        <fullName evidence="2">Ligase-associated DNA damage response exonuclease</fullName>
        <ecNumber evidence="2">3.1.-.-</ecNumber>
    </submittedName>
</protein>
<dbReference type="OrthoDB" id="9803916at2"/>
<dbReference type="GO" id="GO:0004527">
    <property type="term" value="F:exonuclease activity"/>
    <property type="evidence" value="ECO:0007669"/>
    <property type="project" value="UniProtKB-KW"/>
</dbReference>
<keyword evidence="3" id="KW-1185">Reference proteome</keyword>
<evidence type="ECO:0000313" key="2">
    <source>
        <dbReference type="EMBL" id="RXK87223.1"/>
    </source>
</evidence>
<dbReference type="PANTHER" id="PTHR11203:SF49">
    <property type="entry name" value="BLL1145 PROTEIN"/>
    <property type="match status" value="1"/>
</dbReference>
<dbReference type="GO" id="GO:0004521">
    <property type="term" value="F:RNA endonuclease activity"/>
    <property type="evidence" value="ECO:0007669"/>
    <property type="project" value="TreeGrafter"/>
</dbReference>
<keyword evidence="2" id="KW-0269">Exonuclease</keyword>
<dbReference type="InterPro" id="IPR036866">
    <property type="entry name" value="RibonucZ/Hydroxyglut_hydro"/>
</dbReference>
<keyword evidence="2" id="KW-0436">Ligase</keyword>
<dbReference type="Proteomes" id="UP000290545">
    <property type="component" value="Unassembled WGS sequence"/>
</dbReference>